<evidence type="ECO:0000313" key="14">
    <source>
        <dbReference type="EMBL" id="CAB4930849.1"/>
    </source>
</evidence>
<dbReference type="Gene3D" id="3.10.450.40">
    <property type="match status" value="2"/>
</dbReference>
<dbReference type="PANTHER" id="PTHR10638:SF86">
    <property type="entry name" value="COPPER AMINE OXIDASE 1-RELATED"/>
    <property type="match status" value="1"/>
</dbReference>
<keyword evidence="6" id="KW-0479">Metal-binding</keyword>
<dbReference type="InterPro" id="IPR000269">
    <property type="entry name" value="Cu_amine_oxidase"/>
</dbReference>
<dbReference type="GO" id="GO:0048038">
    <property type="term" value="F:quinone binding"/>
    <property type="evidence" value="ECO:0007669"/>
    <property type="project" value="InterPro"/>
</dbReference>
<dbReference type="GO" id="GO:0008131">
    <property type="term" value="F:primary methylamine oxidase activity"/>
    <property type="evidence" value="ECO:0007669"/>
    <property type="project" value="InterPro"/>
</dbReference>
<keyword evidence="7" id="KW-0801">TPQ</keyword>
<evidence type="ECO:0000259" key="12">
    <source>
        <dbReference type="Pfam" id="PF02728"/>
    </source>
</evidence>
<comment type="cofactor">
    <cofactor evidence="1">
        <name>Cu cation</name>
        <dbReference type="ChEBI" id="CHEBI:23378"/>
    </cofactor>
</comment>
<dbReference type="InterPro" id="IPR016182">
    <property type="entry name" value="Cu_amine_oxidase_N-reg"/>
</dbReference>
<evidence type="ECO:0000256" key="3">
    <source>
        <dbReference type="ARBA" id="ARBA00001947"/>
    </source>
</evidence>
<dbReference type="Pfam" id="PF02728">
    <property type="entry name" value="Cu_amine_oxidN3"/>
    <property type="match status" value="1"/>
</dbReference>
<dbReference type="InterPro" id="IPR015798">
    <property type="entry name" value="Cu_amine_oxidase_C"/>
</dbReference>
<dbReference type="InterPro" id="IPR054157">
    <property type="entry name" value="AGAO-like_N2"/>
</dbReference>
<reference evidence="14" key="1">
    <citation type="submission" date="2020-05" db="EMBL/GenBank/DDBJ databases">
        <authorList>
            <person name="Chiriac C."/>
            <person name="Salcher M."/>
            <person name="Ghai R."/>
            <person name="Kavagutti S V."/>
        </authorList>
    </citation>
    <scope>NUCLEOTIDE SEQUENCE</scope>
</reference>
<evidence type="ECO:0000256" key="2">
    <source>
        <dbReference type="ARBA" id="ARBA00001936"/>
    </source>
</evidence>
<comment type="cofactor">
    <cofactor evidence="3">
        <name>Zn(2+)</name>
        <dbReference type="ChEBI" id="CHEBI:29105"/>
    </cofactor>
</comment>
<organism evidence="14">
    <name type="scientific">freshwater metagenome</name>
    <dbReference type="NCBI Taxonomy" id="449393"/>
    <lineage>
        <taxon>unclassified sequences</taxon>
        <taxon>metagenomes</taxon>
        <taxon>ecological metagenomes</taxon>
    </lineage>
</organism>
<comment type="subunit">
    <text evidence="5">Homodimer.</text>
</comment>
<dbReference type="AlphaFoldDB" id="A0A6J7IIC8"/>
<keyword evidence="9" id="KW-0186">Copper</keyword>
<protein>
    <submittedName>
        <fullName evidence="14">Unannotated protein</fullName>
    </submittedName>
</protein>
<dbReference type="Pfam" id="PF01179">
    <property type="entry name" value="Cu_amine_oxid"/>
    <property type="match status" value="1"/>
</dbReference>
<dbReference type="EMBL" id="CAFBNE010000004">
    <property type="protein sequence ID" value="CAB4930849.1"/>
    <property type="molecule type" value="Genomic_DNA"/>
</dbReference>
<sequence length="636" mass="70864">MRDARFLPLTADEITVAANIVRAAVPRPDSIRFAALYSHEPDKRALRDGIAPNREARALLVDRSDGTSWDMVVDLDTKSVVRSEKVLEGASPVLTEEFMTIGARIKEDPRYQAALAKRGITDLTLVQIDPWAISNVPEVDTSDGRLCSSVSYVRHFEDDNGYAHPIEGVVAIADLTTGEVVEVFDYGVTPMNESCANYLPEFNQPLRTDIAPLTITQPDGPGFTVNGHEITWQRWRMNAFLLPIEGLILQGVEFRDGEEWRSVMHRGGLSEMVVPYGEVAPNHLWRCAFDAGEFGVGKLANSLTLGCDCLGEIVYMDAVIASEIGEPHVIHNAICIHEEDDGILWKHTDWVTDKVEVRRSRRLVVSSISTIGNYEYGFFWYFYLDGTIQFEAKLTGIMQTKSIGADALDEPGTRIGPNLVATIHQHHFSFRLDMEVDGWRNRVYENDVYAPPVGPGNEHGNAIRVRKTLAETENTIDGMVNPQAARNWTVVSSERTNEWGTPTGYKLLPGWANSVLFAQSPSHVAARAGFAKQNVWVTPYDPSQMRAAGDFPNQNRNQLGLPVWVREDRAVADTDLVLWYNLGVTHIPRAEDWPVMPVERAGFMLVPVNFFDRNPTMDVPPSEPVGCHAPGETSCH</sequence>
<name>A0A6J7IIC8_9ZZZZ</name>
<evidence type="ECO:0000259" key="13">
    <source>
        <dbReference type="Pfam" id="PF21994"/>
    </source>
</evidence>
<evidence type="ECO:0000256" key="9">
    <source>
        <dbReference type="ARBA" id="ARBA00023008"/>
    </source>
</evidence>
<evidence type="ECO:0000256" key="6">
    <source>
        <dbReference type="ARBA" id="ARBA00022723"/>
    </source>
</evidence>
<feature type="domain" description="Copper amine oxidase N3-terminal" evidence="12">
    <location>
        <begin position="92"/>
        <end position="183"/>
    </location>
</feature>
<dbReference type="SUPFAM" id="SSF49998">
    <property type="entry name" value="Amine oxidase catalytic domain"/>
    <property type="match status" value="1"/>
</dbReference>
<dbReference type="SUPFAM" id="SSF54416">
    <property type="entry name" value="Amine oxidase N-terminal region"/>
    <property type="match status" value="2"/>
</dbReference>
<evidence type="ECO:0000256" key="7">
    <source>
        <dbReference type="ARBA" id="ARBA00022772"/>
    </source>
</evidence>
<feature type="domain" description="Copper amine oxidase catalytic" evidence="11">
    <location>
        <begin position="214"/>
        <end position="617"/>
    </location>
</feature>
<keyword evidence="10" id="KW-0464">Manganese</keyword>
<dbReference type="GO" id="GO:0005507">
    <property type="term" value="F:copper ion binding"/>
    <property type="evidence" value="ECO:0007669"/>
    <property type="project" value="InterPro"/>
</dbReference>
<evidence type="ECO:0000256" key="10">
    <source>
        <dbReference type="ARBA" id="ARBA00023211"/>
    </source>
</evidence>
<dbReference type="InterPro" id="IPR049948">
    <property type="entry name" value="Cu_Am_ox_TPQ-bd"/>
</dbReference>
<dbReference type="Pfam" id="PF21994">
    <property type="entry name" value="AGAO-like_N2"/>
    <property type="match status" value="1"/>
</dbReference>
<feature type="domain" description="AGAO-like N2" evidence="13">
    <location>
        <begin position="10"/>
        <end position="82"/>
    </location>
</feature>
<accession>A0A6J7IIC8</accession>
<keyword evidence="8" id="KW-0560">Oxidoreductase</keyword>
<evidence type="ECO:0000256" key="4">
    <source>
        <dbReference type="ARBA" id="ARBA00007983"/>
    </source>
</evidence>
<gene>
    <name evidence="14" type="ORF">UFOPK3772_00243</name>
</gene>
<dbReference type="PROSITE" id="PS01164">
    <property type="entry name" value="COPPER_AMINE_OXID_1"/>
    <property type="match status" value="1"/>
</dbReference>
<evidence type="ECO:0000256" key="1">
    <source>
        <dbReference type="ARBA" id="ARBA00001935"/>
    </source>
</evidence>
<comment type="similarity">
    <text evidence="4">Belongs to the copper/topaquinone oxidase family.</text>
</comment>
<evidence type="ECO:0000256" key="5">
    <source>
        <dbReference type="ARBA" id="ARBA00011738"/>
    </source>
</evidence>
<dbReference type="Gene3D" id="2.70.98.20">
    <property type="entry name" value="Copper amine oxidase, catalytic domain"/>
    <property type="match status" value="1"/>
</dbReference>
<dbReference type="InterPro" id="IPR036460">
    <property type="entry name" value="Cu_amine_oxidase_C_sf"/>
</dbReference>
<dbReference type="GO" id="GO:0009308">
    <property type="term" value="P:amine metabolic process"/>
    <property type="evidence" value="ECO:0007669"/>
    <property type="project" value="InterPro"/>
</dbReference>
<evidence type="ECO:0000259" key="11">
    <source>
        <dbReference type="Pfam" id="PF01179"/>
    </source>
</evidence>
<evidence type="ECO:0000256" key="8">
    <source>
        <dbReference type="ARBA" id="ARBA00023002"/>
    </source>
</evidence>
<comment type="cofactor">
    <cofactor evidence="2">
        <name>Mn(2+)</name>
        <dbReference type="ChEBI" id="CHEBI:29035"/>
    </cofactor>
</comment>
<dbReference type="PANTHER" id="PTHR10638">
    <property type="entry name" value="COPPER AMINE OXIDASE"/>
    <property type="match status" value="1"/>
</dbReference>
<proteinExistence type="inferred from homology"/>
<dbReference type="InterPro" id="IPR015802">
    <property type="entry name" value="Cu_amine_oxidase_N3"/>
</dbReference>
<dbReference type="NCBIfam" id="NF008559">
    <property type="entry name" value="PRK11504.1"/>
    <property type="match status" value="1"/>
</dbReference>